<dbReference type="AlphaFoldDB" id="K1TX28"/>
<sequence length="98" mass="10650">MKKFFKSTAFKILLAIALVLLAAIAAAASAADGTTPVSKVTSFVFSPLQKASSYLVDKLDGFKGSFVSSSTYRDRISELESEVADYQSKLVDYEKLKK</sequence>
<proteinExistence type="predicted"/>
<evidence type="ECO:0000256" key="1">
    <source>
        <dbReference type="SAM" id="Coils"/>
    </source>
</evidence>
<accession>K1TX28</accession>
<keyword evidence="1" id="KW-0175">Coiled coil</keyword>
<reference evidence="2" key="1">
    <citation type="journal article" date="2013" name="Environ. Microbiol.">
        <title>Microbiota from the distal guts of lean and obese adolescents exhibit partial functional redundancy besides clear differences in community structure.</title>
        <authorList>
            <person name="Ferrer M."/>
            <person name="Ruiz A."/>
            <person name="Lanza F."/>
            <person name="Haange S.B."/>
            <person name="Oberbach A."/>
            <person name="Till H."/>
            <person name="Bargiela R."/>
            <person name="Campoy C."/>
            <person name="Segura M.T."/>
            <person name="Richter M."/>
            <person name="von Bergen M."/>
            <person name="Seifert J."/>
            <person name="Suarez A."/>
        </authorList>
    </citation>
    <scope>NUCLEOTIDE SEQUENCE</scope>
</reference>
<name>K1TX28_9ZZZZ</name>
<organism evidence="2">
    <name type="scientific">human gut metagenome</name>
    <dbReference type="NCBI Taxonomy" id="408170"/>
    <lineage>
        <taxon>unclassified sequences</taxon>
        <taxon>metagenomes</taxon>
        <taxon>organismal metagenomes</taxon>
    </lineage>
</organism>
<feature type="non-terminal residue" evidence="2">
    <location>
        <position position="98"/>
    </location>
</feature>
<evidence type="ECO:0000313" key="2">
    <source>
        <dbReference type="EMBL" id="EKC77662.1"/>
    </source>
</evidence>
<comment type="caution">
    <text evidence="2">The sequence shown here is derived from an EMBL/GenBank/DDBJ whole genome shotgun (WGS) entry which is preliminary data.</text>
</comment>
<protein>
    <submittedName>
        <fullName evidence="2">Secreted protein</fullName>
    </submittedName>
</protein>
<feature type="coiled-coil region" evidence="1">
    <location>
        <begin position="69"/>
        <end position="96"/>
    </location>
</feature>
<dbReference type="EMBL" id="AJWZ01000175">
    <property type="protein sequence ID" value="EKC77662.1"/>
    <property type="molecule type" value="Genomic_DNA"/>
</dbReference>
<gene>
    <name evidence="2" type="ORF">OBE_00248</name>
</gene>